<evidence type="ECO:0000256" key="8">
    <source>
        <dbReference type="ARBA" id="ARBA00037387"/>
    </source>
</evidence>
<sequence length="148" mass="16328">MQIVAKENIRLGVRAAGWEEAIREAGRLLLQSGQIREAYIDHMIQSVKTLGPYIVIIPGVAIAHARPDETVLAEGVSVITLEKAVAFGNPDNDPVDIVWAFAARSNNGHLETIARLSRFLENDRDLALLRQASDADFAYRLINRTAQP</sequence>
<protein>
    <recommendedName>
        <fullName evidence="9">Ascorbate-specific PTS system EIIA component</fullName>
    </recommendedName>
    <alternativeName>
        <fullName evidence="10">Ascorbate-specific phosphotransferase enzyme IIA component</fullName>
    </alternativeName>
</protein>
<evidence type="ECO:0000256" key="4">
    <source>
        <dbReference type="ARBA" id="ARBA00022553"/>
    </source>
</evidence>
<dbReference type="InterPro" id="IPR051351">
    <property type="entry name" value="Ascorbate-PTS_EIIA_comp"/>
</dbReference>
<keyword evidence="2" id="KW-0813">Transport</keyword>
<dbReference type="InterPro" id="IPR002178">
    <property type="entry name" value="PTS_EIIA_type-2_dom"/>
</dbReference>
<proteinExistence type="predicted"/>
<comment type="subcellular location">
    <subcellularLocation>
        <location evidence="1">Cytoplasm</location>
    </subcellularLocation>
</comment>
<dbReference type="Proteomes" id="UP000295008">
    <property type="component" value="Unassembled WGS sequence"/>
</dbReference>
<dbReference type="EMBL" id="SLUN01000007">
    <property type="protein sequence ID" value="TCL71579.1"/>
    <property type="molecule type" value="Genomic_DNA"/>
</dbReference>
<evidence type="ECO:0000256" key="10">
    <source>
        <dbReference type="ARBA" id="ARBA00042072"/>
    </source>
</evidence>
<dbReference type="PANTHER" id="PTHR36203">
    <property type="entry name" value="ASCORBATE-SPECIFIC PTS SYSTEM EIIA COMPONENT"/>
    <property type="match status" value="1"/>
</dbReference>
<comment type="caution">
    <text evidence="12">The sequence shown here is derived from an EMBL/GenBank/DDBJ whole genome shotgun (WGS) entry which is preliminary data.</text>
</comment>
<evidence type="ECO:0000313" key="12">
    <source>
        <dbReference type="EMBL" id="TCL71579.1"/>
    </source>
</evidence>
<dbReference type="GO" id="GO:0005737">
    <property type="term" value="C:cytoplasm"/>
    <property type="evidence" value="ECO:0007669"/>
    <property type="project" value="UniProtKB-SubCell"/>
</dbReference>
<comment type="function">
    <text evidence="8">The phosphoenolpyruvate-dependent sugar phosphotransferase system (sugar PTS), a major carbohydrate active transport system, catalyzes the phosphorylation of incoming sugar substrates concomitantly with their translocation across the cell membrane. The enzyme II UlaABC PTS system is involved in ascorbate transport.</text>
</comment>
<evidence type="ECO:0000256" key="7">
    <source>
        <dbReference type="ARBA" id="ARBA00022777"/>
    </source>
</evidence>
<evidence type="ECO:0000256" key="9">
    <source>
        <dbReference type="ARBA" id="ARBA00041175"/>
    </source>
</evidence>
<name>A0A4R1RYD0_HYDET</name>
<evidence type="ECO:0000256" key="1">
    <source>
        <dbReference type="ARBA" id="ARBA00004496"/>
    </source>
</evidence>
<dbReference type="InterPro" id="IPR016152">
    <property type="entry name" value="PTrfase/Anion_transptr"/>
</dbReference>
<dbReference type="SUPFAM" id="SSF55804">
    <property type="entry name" value="Phoshotransferase/anion transport protein"/>
    <property type="match status" value="1"/>
</dbReference>
<evidence type="ECO:0000313" key="13">
    <source>
        <dbReference type="Proteomes" id="UP000295008"/>
    </source>
</evidence>
<dbReference type="Pfam" id="PF00359">
    <property type="entry name" value="PTS_EIIA_2"/>
    <property type="match status" value="1"/>
</dbReference>
<dbReference type="PROSITE" id="PS51094">
    <property type="entry name" value="PTS_EIIA_TYPE_2"/>
    <property type="match status" value="1"/>
</dbReference>
<dbReference type="AlphaFoldDB" id="A0A4R1RYD0"/>
<evidence type="ECO:0000256" key="3">
    <source>
        <dbReference type="ARBA" id="ARBA00022490"/>
    </source>
</evidence>
<keyword evidence="5" id="KW-0808">Transferase</keyword>
<keyword evidence="4" id="KW-0597">Phosphoprotein</keyword>
<reference evidence="12 13" key="1">
    <citation type="submission" date="2019-03" db="EMBL/GenBank/DDBJ databases">
        <title>Genomic Encyclopedia of Type Strains, Phase IV (KMG-IV): sequencing the most valuable type-strain genomes for metagenomic binning, comparative biology and taxonomic classification.</title>
        <authorList>
            <person name="Goeker M."/>
        </authorList>
    </citation>
    <scope>NUCLEOTIDE SEQUENCE [LARGE SCALE GENOMIC DNA]</scope>
    <source>
        <strain evidence="12 13">LX-B</strain>
    </source>
</reference>
<evidence type="ECO:0000259" key="11">
    <source>
        <dbReference type="PROSITE" id="PS51094"/>
    </source>
</evidence>
<keyword evidence="7" id="KW-0418">Kinase</keyword>
<dbReference type="Gene3D" id="3.40.930.10">
    <property type="entry name" value="Mannitol-specific EII, Chain A"/>
    <property type="match status" value="1"/>
</dbReference>
<evidence type="ECO:0000256" key="2">
    <source>
        <dbReference type="ARBA" id="ARBA00022448"/>
    </source>
</evidence>
<evidence type="ECO:0000256" key="6">
    <source>
        <dbReference type="ARBA" id="ARBA00022683"/>
    </source>
</evidence>
<gene>
    <name evidence="12" type="ORF">EDC14_100741</name>
</gene>
<feature type="domain" description="PTS EIIA type-2" evidence="11">
    <location>
        <begin position="2"/>
        <end position="145"/>
    </location>
</feature>
<keyword evidence="6" id="KW-0598">Phosphotransferase system</keyword>
<evidence type="ECO:0000256" key="5">
    <source>
        <dbReference type="ARBA" id="ARBA00022679"/>
    </source>
</evidence>
<keyword evidence="3" id="KW-0963">Cytoplasm</keyword>
<dbReference type="RefSeq" id="WP_165907879.1">
    <property type="nucleotide sequence ID" value="NZ_SLUN01000007.1"/>
</dbReference>
<keyword evidence="13" id="KW-1185">Reference proteome</keyword>
<dbReference type="GO" id="GO:0009401">
    <property type="term" value="P:phosphoenolpyruvate-dependent sugar phosphotransferase system"/>
    <property type="evidence" value="ECO:0007669"/>
    <property type="project" value="UniProtKB-KW"/>
</dbReference>
<dbReference type="PANTHER" id="PTHR36203:SF1">
    <property type="entry name" value="ASCORBATE-SPECIFIC PTS SYSTEM EIIA COMPONENT"/>
    <property type="match status" value="1"/>
</dbReference>
<dbReference type="GO" id="GO:0016301">
    <property type="term" value="F:kinase activity"/>
    <property type="evidence" value="ECO:0007669"/>
    <property type="project" value="UniProtKB-KW"/>
</dbReference>
<accession>A0A4R1RYD0</accession>
<organism evidence="12 13">
    <name type="scientific">Hydrogenispora ethanolica</name>
    <dbReference type="NCBI Taxonomy" id="1082276"/>
    <lineage>
        <taxon>Bacteria</taxon>
        <taxon>Bacillati</taxon>
        <taxon>Bacillota</taxon>
        <taxon>Hydrogenispora</taxon>
    </lineage>
</organism>
<dbReference type="CDD" id="cd00211">
    <property type="entry name" value="PTS_IIA_fru"/>
    <property type="match status" value="1"/>
</dbReference>